<organism evidence="1 2">
    <name type="scientific">Phytophthora pseudosyringae</name>
    <dbReference type="NCBI Taxonomy" id="221518"/>
    <lineage>
        <taxon>Eukaryota</taxon>
        <taxon>Sar</taxon>
        <taxon>Stramenopiles</taxon>
        <taxon>Oomycota</taxon>
        <taxon>Peronosporomycetes</taxon>
        <taxon>Peronosporales</taxon>
        <taxon>Peronosporaceae</taxon>
        <taxon>Phytophthora</taxon>
    </lineage>
</organism>
<keyword evidence="2" id="KW-1185">Reference proteome</keyword>
<comment type="caution">
    <text evidence="1">The sequence shown here is derived from an EMBL/GenBank/DDBJ whole genome shotgun (WGS) entry which is preliminary data.</text>
</comment>
<dbReference type="Proteomes" id="UP000694044">
    <property type="component" value="Unassembled WGS sequence"/>
</dbReference>
<dbReference type="PANTHER" id="PTHR47169:SF2">
    <property type="entry name" value="OS01G0541250 PROTEIN"/>
    <property type="match status" value="1"/>
</dbReference>
<protein>
    <submittedName>
        <fullName evidence="1">Uncharacterized protein</fullName>
    </submittedName>
</protein>
<dbReference type="AlphaFoldDB" id="A0A8T1WGP5"/>
<dbReference type="OrthoDB" id="113327at2759"/>
<gene>
    <name evidence="1" type="ORF">PHYPSEUDO_004564</name>
</gene>
<evidence type="ECO:0000313" key="2">
    <source>
        <dbReference type="Proteomes" id="UP000694044"/>
    </source>
</evidence>
<sequence>MLAAFAYPQQKPSMGAAFDGELGTWPFVIREPVVRSSVRRPADTIEPKEPHRNLDELISAVTDAYWELPSSTINIAFLKLQGSVYSCIEDLGGNTLKPLHMDKDKLAREGVTGCLKLHNM</sequence>
<proteinExistence type="predicted"/>
<name>A0A8T1WGP5_9STRA</name>
<accession>A0A8T1WGP5</accession>
<dbReference type="EMBL" id="JAGDFM010000020">
    <property type="protein sequence ID" value="KAG7391494.1"/>
    <property type="molecule type" value="Genomic_DNA"/>
</dbReference>
<dbReference type="PANTHER" id="PTHR47169">
    <property type="entry name" value="OS01G0541250 PROTEIN"/>
    <property type="match status" value="1"/>
</dbReference>
<evidence type="ECO:0000313" key="1">
    <source>
        <dbReference type="EMBL" id="KAG7391494.1"/>
    </source>
</evidence>
<reference evidence="1" key="1">
    <citation type="submission" date="2021-02" db="EMBL/GenBank/DDBJ databases">
        <authorList>
            <person name="Palmer J.M."/>
        </authorList>
    </citation>
    <scope>NUCLEOTIDE SEQUENCE</scope>
    <source>
        <strain evidence="1">SCRP734</strain>
    </source>
</reference>